<dbReference type="Gene3D" id="3.90.70.10">
    <property type="entry name" value="Cysteine proteinases"/>
    <property type="match status" value="1"/>
</dbReference>
<dbReference type="PATRIC" id="fig|1656095.3.peg.2771"/>
<dbReference type="Gene3D" id="3.40.50.300">
    <property type="entry name" value="P-loop containing nucleotide triphosphate hydrolases"/>
    <property type="match status" value="1"/>
</dbReference>
<dbReference type="AlphaFoldDB" id="A0A0J8VN24"/>
<dbReference type="PANTHER" id="PTHR43394:SF1">
    <property type="entry name" value="ATP-BINDING CASSETTE SUB-FAMILY B MEMBER 10, MITOCHONDRIAL"/>
    <property type="match status" value="1"/>
</dbReference>
<feature type="transmembrane region" description="Helical" evidence="7">
    <location>
        <begin position="300"/>
        <end position="320"/>
    </location>
</feature>
<evidence type="ECO:0000256" key="3">
    <source>
        <dbReference type="ARBA" id="ARBA00022741"/>
    </source>
</evidence>
<dbReference type="GO" id="GO:0016887">
    <property type="term" value="F:ATP hydrolysis activity"/>
    <property type="evidence" value="ECO:0007669"/>
    <property type="project" value="InterPro"/>
</dbReference>
<dbReference type="GO" id="GO:0015421">
    <property type="term" value="F:ABC-type oligopeptide transporter activity"/>
    <property type="evidence" value="ECO:0007669"/>
    <property type="project" value="TreeGrafter"/>
</dbReference>
<organism evidence="10 11">
    <name type="scientific">Franconibacter pulveris</name>
    <dbReference type="NCBI Taxonomy" id="435910"/>
    <lineage>
        <taxon>Bacteria</taxon>
        <taxon>Pseudomonadati</taxon>
        <taxon>Pseudomonadota</taxon>
        <taxon>Gammaproteobacteria</taxon>
        <taxon>Enterobacterales</taxon>
        <taxon>Enterobacteriaceae</taxon>
        <taxon>Franconibacter</taxon>
    </lineage>
</organism>
<proteinExistence type="predicted"/>
<comment type="subcellular location">
    <subcellularLocation>
        <location evidence="1">Cell membrane</location>
        <topology evidence="1">Multi-pass membrane protein</topology>
    </subcellularLocation>
</comment>
<dbReference type="InterPro" id="IPR003593">
    <property type="entry name" value="AAA+_ATPase"/>
</dbReference>
<dbReference type="InterPro" id="IPR036640">
    <property type="entry name" value="ABC1_TM_sf"/>
</dbReference>
<dbReference type="Proteomes" id="UP000037315">
    <property type="component" value="Unassembled WGS sequence"/>
</dbReference>
<dbReference type="PANTHER" id="PTHR43394">
    <property type="entry name" value="ATP-DEPENDENT PERMEASE MDL1, MITOCHONDRIAL"/>
    <property type="match status" value="1"/>
</dbReference>
<dbReference type="InterPro" id="IPR017871">
    <property type="entry name" value="ABC_transporter-like_CS"/>
</dbReference>
<comment type="caution">
    <text evidence="10">The sequence shown here is derived from an EMBL/GenBank/DDBJ whole genome shotgun (WGS) entry which is preliminary data.</text>
</comment>
<keyword evidence="11" id="KW-1185">Reference proteome</keyword>
<keyword evidence="2 7" id="KW-0812">Transmembrane</keyword>
<feature type="transmembrane region" description="Helical" evidence="7">
    <location>
        <begin position="269"/>
        <end position="294"/>
    </location>
</feature>
<evidence type="ECO:0000256" key="5">
    <source>
        <dbReference type="ARBA" id="ARBA00022989"/>
    </source>
</evidence>
<feature type="transmembrane region" description="Helical" evidence="7">
    <location>
        <begin position="197"/>
        <end position="217"/>
    </location>
</feature>
<keyword evidence="3" id="KW-0547">Nucleotide-binding</keyword>
<dbReference type="Pfam" id="PF00005">
    <property type="entry name" value="ABC_tran"/>
    <property type="match status" value="1"/>
</dbReference>
<dbReference type="EMBL" id="LFEJ01000015">
    <property type="protein sequence ID" value="KMV34397.1"/>
    <property type="molecule type" value="Genomic_DNA"/>
</dbReference>
<dbReference type="CDD" id="cd18587">
    <property type="entry name" value="ABC_6TM_LapB_like"/>
    <property type="match status" value="1"/>
</dbReference>
<protein>
    <submittedName>
        <fullName evidence="10">ATP-binding protein</fullName>
    </submittedName>
</protein>
<feature type="domain" description="ABC transporter" evidence="8">
    <location>
        <begin position="475"/>
        <end position="711"/>
    </location>
</feature>
<dbReference type="SUPFAM" id="SSF52540">
    <property type="entry name" value="P-loop containing nucleoside triphosphate hydrolases"/>
    <property type="match status" value="1"/>
</dbReference>
<evidence type="ECO:0000259" key="8">
    <source>
        <dbReference type="PROSITE" id="PS50893"/>
    </source>
</evidence>
<dbReference type="PROSITE" id="PS50893">
    <property type="entry name" value="ABC_TRANSPORTER_2"/>
    <property type="match status" value="1"/>
</dbReference>
<gene>
    <name evidence="10" type="ORF">ACH50_13415</name>
</gene>
<dbReference type="InterPro" id="IPR003439">
    <property type="entry name" value="ABC_transporter-like_ATP-bd"/>
</dbReference>
<evidence type="ECO:0000256" key="7">
    <source>
        <dbReference type="SAM" id="Phobius"/>
    </source>
</evidence>
<dbReference type="NCBIfam" id="TIGR03375">
    <property type="entry name" value="type_I_sec_LssB"/>
    <property type="match status" value="1"/>
</dbReference>
<dbReference type="RefSeq" id="WP_024561830.1">
    <property type="nucleotide sequence ID" value="NZ_LFEJ01000015.1"/>
</dbReference>
<evidence type="ECO:0000313" key="11">
    <source>
        <dbReference type="Proteomes" id="UP000037315"/>
    </source>
</evidence>
<dbReference type="STRING" id="1121863.GCA_000621185_03922"/>
<evidence type="ECO:0000313" key="10">
    <source>
        <dbReference type="EMBL" id="KMV34397.1"/>
    </source>
</evidence>
<dbReference type="InterPro" id="IPR017750">
    <property type="entry name" value="ATPase_T1SS"/>
</dbReference>
<accession>A0A0J8VN24</accession>
<keyword evidence="5 7" id="KW-1133">Transmembrane helix</keyword>
<reference evidence="10 11" key="1">
    <citation type="submission" date="2015-06" db="EMBL/GenBank/DDBJ databases">
        <title>Genome sequencing of Cronobacter sp. strain DJ34 isolated from petroleum contaminated sludge of Duliajan Oil Fields, Assam, India.</title>
        <authorList>
            <person name="Pal S."/>
            <person name="Banerjee T.D."/>
            <person name="Roy A."/>
            <person name="Sar P."/>
            <person name="Kazy S.K."/>
        </authorList>
    </citation>
    <scope>NUCLEOTIDE SEQUENCE [LARGE SCALE GENOMIC DNA]</scope>
    <source>
        <strain evidence="10 11">DJ34</strain>
    </source>
</reference>
<dbReference type="SMART" id="SM00382">
    <property type="entry name" value="AAA"/>
    <property type="match status" value="1"/>
</dbReference>
<dbReference type="InterPro" id="IPR039421">
    <property type="entry name" value="Type_1_exporter"/>
</dbReference>
<evidence type="ECO:0000259" key="9">
    <source>
        <dbReference type="PROSITE" id="PS50929"/>
    </source>
</evidence>
<dbReference type="GO" id="GO:0005524">
    <property type="term" value="F:ATP binding"/>
    <property type="evidence" value="ECO:0007669"/>
    <property type="project" value="UniProtKB-KW"/>
</dbReference>
<evidence type="ECO:0000256" key="6">
    <source>
        <dbReference type="ARBA" id="ARBA00023136"/>
    </source>
</evidence>
<sequence>MTISINENECWLQLLARSAAAFGRPVNAELIRQQMRWHHAPHDGEAREKLAALMGLQLSQVSPGEISWHDEILPAVLMLNDGTPVLIESINRQGLVSYWLCRGGDVVRQAPLRKLLSHARDEVVLIGLVQRVRDERIDAFLKPWQRHWFWKHFRAMSGVMGDIVLASLVANTLTLAGILFSMQVYDRVIPAQSWPSLWVLAGGVLCAVIMEFVLRLMRNRLADVTGKQIDLRISAMLFARTLAIRNEHRPKATGSFISQLREIDQLRELLTSTTLGAVADIPFIALFLLLLAFIGGGLAWIPLLALPLILIPGLLIQLPLARLTREGMREGAIRNAVLVEAVEGVEDIKALQAEPWFQRQWEQTHEVSAQIAIRQREWAARFNGWVSAVQQMTYAAMLVYGVFLIIDGTITTGTLVACSLLSSRAIAPLLQLTLLFSRWQHARSALQGLDELLKKPLDTPEEERRAHCPALPGHYRLCQVQYAWAPESGKQDLHINQLQIIPGQRVAVLGRVGAGKSTLLKLLAGQVQATQGKVLLDGVDMRCLDPLEVRQAVGWLSQESRLFFGTLRQNLLLGNPCASEQAILDALRISGALSLIEQDAASLDRMILEGGRGLSGGQRQMILLSRLILRNPRIVLLDEPTASMDEQLEQQVIHRLGGWLEGRTLVLVTHRPALLRLTNRVVVMDNGHIIADGAREEVLNSFLPAKPTGKEHAA</sequence>
<dbReference type="Pfam" id="PF00664">
    <property type="entry name" value="ABC_membrane"/>
    <property type="match status" value="1"/>
</dbReference>
<evidence type="ECO:0000256" key="4">
    <source>
        <dbReference type="ARBA" id="ARBA00022840"/>
    </source>
</evidence>
<feature type="transmembrane region" description="Helical" evidence="7">
    <location>
        <begin position="163"/>
        <end position="185"/>
    </location>
</feature>
<dbReference type="OrthoDB" id="9787557at2"/>
<dbReference type="SUPFAM" id="SSF90123">
    <property type="entry name" value="ABC transporter transmembrane region"/>
    <property type="match status" value="1"/>
</dbReference>
<evidence type="ECO:0000256" key="2">
    <source>
        <dbReference type="ARBA" id="ARBA00022692"/>
    </source>
</evidence>
<name>A0A0J8VN24_9ENTR</name>
<dbReference type="PROSITE" id="PS50929">
    <property type="entry name" value="ABC_TM1F"/>
    <property type="match status" value="1"/>
</dbReference>
<dbReference type="InterPro" id="IPR011527">
    <property type="entry name" value="ABC1_TM_dom"/>
</dbReference>
<keyword evidence="6 7" id="KW-0472">Membrane</keyword>
<dbReference type="GO" id="GO:0005886">
    <property type="term" value="C:plasma membrane"/>
    <property type="evidence" value="ECO:0007669"/>
    <property type="project" value="UniProtKB-SubCell"/>
</dbReference>
<dbReference type="InterPro" id="IPR027417">
    <property type="entry name" value="P-loop_NTPase"/>
</dbReference>
<feature type="domain" description="ABC transmembrane type-1" evidence="9">
    <location>
        <begin position="163"/>
        <end position="441"/>
    </location>
</feature>
<evidence type="ECO:0000256" key="1">
    <source>
        <dbReference type="ARBA" id="ARBA00004651"/>
    </source>
</evidence>
<dbReference type="Gene3D" id="1.20.1560.10">
    <property type="entry name" value="ABC transporter type 1, transmembrane domain"/>
    <property type="match status" value="1"/>
</dbReference>
<keyword evidence="4 10" id="KW-0067">ATP-binding</keyword>
<dbReference type="PROSITE" id="PS00211">
    <property type="entry name" value="ABC_TRANSPORTER_1"/>
    <property type="match status" value="1"/>
</dbReference>